<feature type="transmembrane region" description="Helical" evidence="10">
    <location>
        <begin position="315"/>
        <end position="338"/>
    </location>
</feature>
<keyword evidence="7" id="KW-0406">Ion transport</keyword>
<feature type="transmembrane region" description="Helical" evidence="10">
    <location>
        <begin position="420"/>
        <end position="442"/>
    </location>
</feature>
<evidence type="ECO:0000256" key="9">
    <source>
        <dbReference type="ARBA" id="ARBA00031636"/>
    </source>
</evidence>
<evidence type="ECO:0000256" key="2">
    <source>
        <dbReference type="ARBA" id="ARBA00022448"/>
    </source>
</evidence>
<feature type="transmembrane region" description="Helical" evidence="10">
    <location>
        <begin position="388"/>
        <end position="408"/>
    </location>
</feature>
<dbReference type="OrthoDB" id="9806302at2"/>
<keyword evidence="12" id="KW-1185">Reference proteome</keyword>
<dbReference type="GO" id="GO:0015297">
    <property type="term" value="F:antiporter activity"/>
    <property type="evidence" value="ECO:0007669"/>
    <property type="project" value="UniProtKB-KW"/>
</dbReference>
<dbReference type="InterPro" id="IPR050222">
    <property type="entry name" value="MATE_MdtK"/>
</dbReference>
<keyword evidence="2" id="KW-0813">Transport</keyword>
<feature type="transmembrane region" description="Helical" evidence="10">
    <location>
        <begin position="136"/>
        <end position="156"/>
    </location>
</feature>
<dbReference type="PANTHER" id="PTHR43298:SF2">
    <property type="entry name" value="FMN_FAD EXPORTER YEEO-RELATED"/>
    <property type="match status" value="1"/>
</dbReference>
<evidence type="ECO:0000256" key="7">
    <source>
        <dbReference type="ARBA" id="ARBA00023065"/>
    </source>
</evidence>
<evidence type="ECO:0000256" key="4">
    <source>
        <dbReference type="ARBA" id="ARBA00022475"/>
    </source>
</evidence>
<evidence type="ECO:0000313" key="12">
    <source>
        <dbReference type="Proteomes" id="UP000190395"/>
    </source>
</evidence>
<evidence type="ECO:0000256" key="10">
    <source>
        <dbReference type="SAM" id="Phobius"/>
    </source>
</evidence>
<dbReference type="InterPro" id="IPR048279">
    <property type="entry name" value="MdtK-like"/>
</dbReference>
<dbReference type="GeneID" id="303367635"/>
<dbReference type="RefSeq" id="WP_078931137.1">
    <property type="nucleotide sequence ID" value="NZ_CAMCOW010000085.1"/>
</dbReference>
<gene>
    <name evidence="11" type="ORF">SAMN02745152_01401</name>
</gene>
<dbReference type="Pfam" id="PF01554">
    <property type="entry name" value="MatE"/>
    <property type="match status" value="2"/>
</dbReference>
<dbReference type="AlphaFoldDB" id="A0A1T4NZL0"/>
<evidence type="ECO:0000256" key="8">
    <source>
        <dbReference type="ARBA" id="ARBA00023136"/>
    </source>
</evidence>
<dbReference type="GO" id="GO:0005886">
    <property type="term" value="C:plasma membrane"/>
    <property type="evidence" value="ECO:0007669"/>
    <property type="project" value="UniProtKB-SubCell"/>
</dbReference>
<proteinExistence type="predicted"/>
<dbReference type="STRING" id="225004.SAMN02745152_01401"/>
<keyword evidence="8 10" id="KW-0472">Membrane</keyword>
<keyword evidence="6 10" id="KW-1133">Transmembrane helix</keyword>
<dbReference type="GO" id="GO:0042910">
    <property type="term" value="F:xenobiotic transmembrane transporter activity"/>
    <property type="evidence" value="ECO:0007669"/>
    <property type="project" value="InterPro"/>
</dbReference>
<feature type="transmembrane region" description="Helical" evidence="10">
    <location>
        <begin position="95"/>
        <end position="116"/>
    </location>
</feature>
<feature type="transmembrane region" description="Helical" evidence="10">
    <location>
        <begin position="168"/>
        <end position="187"/>
    </location>
</feature>
<evidence type="ECO:0000256" key="6">
    <source>
        <dbReference type="ARBA" id="ARBA00022989"/>
    </source>
</evidence>
<feature type="transmembrane region" description="Helical" evidence="10">
    <location>
        <begin position="20"/>
        <end position="43"/>
    </location>
</feature>
<dbReference type="GO" id="GO:0006811">
    <property type="term" value="P:monoatomic ion transport"/>
    <property type="evidence" value="ECO:0007669"/>
    <property type="project" value="UniProtKB-KW"/>
</dbReference>
<comment type="subcellular location">
    <subcellularLocation>
        <location evidence="1">Cell membrane</location>
        <topology evidence="1">Multi-pass membrane protein</topology>
    </subcellularLocation>
</comment>
<sequence>MKSNQIDMTTGAIFPKLMKFSIPLMLSSILQLFFNAADVVVVGRFAGDNSLAAVGSTSSLVNFLVNTVLGISIGCNVVAANFTGCGDSKKVSLTVHTSFVLSLLCGVFISVVGVLFSRQILIIMDAPEEVLPLSALYLRIYFCGIFPSVVYNFGSALLRAKGDTKRPLYILFVSGILNVVLNLVFVIKFNLDVAGVAWATVISQTLSAVCVLFILLTENDDFKLDLKRLCLNSDILAKILKIGLPAGFQSSLFSFSNMVIQSTVNSFGAVAVAGSSASQSVEGFVYISMNSIAQGSLTFVSQNVGAKKIDRVKRVVLTSLFSVCIVGAVIGGICILFSRQLFSFFTANPLVIEKASERFLVICSTYFTCGIMDVMANSIRGMGRSFMPAVMTLIFVCGSRLIYLFTVFKLPGLYSFGNIFLSYPISWIITFLMLLFSFIFVISKEK</sequence>
<dbReference type="NCBIfam" id="TIGR00797">
    <property type="entry name" value="matE"/>
    <property type="match status" value="1"/>
</dbReference>
<protein>
    <recommendedName>
        <fullName evidence="9">Multidrug-efflux transporter</fullName>
    </recommendedName>
</protein>
<dbReference type="EMBL" id="FUXC01000007">
    <property type="protein sequence ID" value="SJZ84542.1"/>
    <property type="molecule type" value="Genomic_DNA"/>
</dbReference>
<reference evidence="11 12" key="1">
    <citation type="submission" date="2017-02" db="EMBL/GenBank/DDBJ databases">
        <authorList>
            <person name="Peterson S.W."/>
        </authorList>
    </citation>
    <scope>NUCLEOTIDE SEQUENCE [LARGE SCALE GENOMIC DNA]</scope>
    <source>
        <strain evidence="11 12">ATCC BAA-909</strain>
    </source>
</reference>
<evidence type="ECO:0000256" key="1">
    <source>
        <dbReference type="ARBA" id="ARBA00004651"/>
    </source>
</evidence>
<dbReference type="Proteomes" id="UP000190395">
    <property type="component" value="Unassembled WGS sequence"/>
</dbReference>
<evidence type="ECO:0000313" key="11">
    <source>
        <dbReference type="EMBL" id="SJZ84542.1"/>
    </source>
</evidence>
<evidence type="ECO:0000256" key="5">
    <source>
        <dbReference type="ARBA" id="ARBA00022692"/>
    </source>
</evidence>
<dbReference type="InterPro" id="IPR002528">
    <property type="entry name" value="MATE_fam"/>
</dbReference>
<organism evidence="11 12">
    <name type="scientific">Treponema berlinense</name>
    <dbReference type="NCBI Taxonomy" id="225004"/>
    <lineage>
        <taxon>Bacteria</taxon>
        <taxon>Pseudomonadati</taxon>
        <taxon>Spirochaetota</taxon>
        <taxon>Spirochaetia</taxon>
        <taxon>Spirochaetales</taxon>
        <taxon>Treponemataceae</taxon>
        <taxon>Treponema</taxon>
    </lineage>
</organism>
<name>A0A1T4NZL0_9SPIR</name>
<feature type="transmembrane region" description="Helical" evidence="10">
    <location>
        <begin position="63"/>
        <end position="83"/>
    </location>
</feature>
<evidence type="ECO:0000256" key="3">
    <source>
        <dbReference type="ARBA" id="ARBA00022449"/>
    </source>
</evidence>
<feature type="transmembrane region" description="Helical" evidence="10">
    <location>
        <begin position="193"/>
        <end position="216"/>
    </location>
</feature>
<feature type="transmembrane region" description="Helical" evidence="10">
    <location>
        <begin position="358"/>
        <end position="376"/>
    </location>
</feature>
<dbReference type="PANTHER" id="PTHR43298">
    <property type="entry name" value="MULTIDRUG RESISTANCE PROTEIN NORM-RELATED"/>
    <property type="match status" value="1"/>
</dbReference>
<keyword evidence="5 10" id="KW-0812">Transmembrane</keyword>
<keyword evidence="3" id="KW-0050">Antiport</keyword>
<accession>A0A1T4NZL0</accession>
<keyword evidence="4" id="KW-1003">Cell membrane</keyword>
<dbReference type="CDD" id="cd13138">
    <property type="entry name" value="MATE_yoeA_like"/>
    <property type="match status" value="1"/>
</dbReference>
<dbReference type="PIRSF" id="PIRSF006603">
    <property type="entry name" value="DinF"/>
    <property type="match status" value="1"/>
</dbReference>